<evidence type="ECO:0000256" key="1">
    <source>
        <dbReference type="ARBA" id="ARBA00022448"/>
    </source>
</evidence>
<dbReference type="InterPro" id="IPR003593">
    <property type="entry name" value="AAA+_ATPase"/>
</dbReference>
<evidence type="ECO:0000256" key="6">
    <source>
        <dbReference type="ARBA" id="ARBA00023136"/>
    </source>
</evidence>
<dbReference type="InterPro" id="IPR005895">
    <property type="entry name" value="ABC_transptr_haem_export_CcmA"/>
</dbReference>
<dbReference type="PROSITE" id="PS00211">
    <property type="entry name" value="ABC_TRANSPORTER_1"/>
    <property type="match status" value="1"/>
</dbReference>
<keyword evidence="9" id="KW-1185">Reference proteome</keyword>
<keyword evidence="2" id="KW-0547">Nucleotide-binding</keyword>
<dbReference type="GO" id="GO:0022857">
    <property type="term" value="F:transmembrane transporter activity"/>
    <property type="evidence" value="ECO:0007669"/>
    <property type="project" value="InterPro"/>
</dbReference>
<dbReference type="SMART" id="SM00382">
    <property type="entry name" value="AAA"/>
    <property type="match status" value="1"/>
</dbReference>
<dbReference type="AlphaFoldDB" id="A0A1C3RIM7"/>
<dbReference type="Proteomes" id="UP000231658">
    <property type="component" value="Unassembled WGS sequence"/>
</dbReference>
<keyword evidence="4 8" id="KW-0067">ATP-binding</keyword>
<dbReference type="SUPFAM" id="SSF52540">
    <property type="entry name" value="P-loop containing nucleoside triphosphate hydrolases"/>
    <property type="match status" value="1"/>
</dbReference>
<dbReference type="GO" id="GO:0016887">
    <property type="term" value="F:ATP hydrolysis activity"/>
    <property type="evidence" value="ECO:0007669"/>
    <property type="project" value="InterPro"/>
</dbReference>
<dbReference type="InterPro" id="IPR003439">
    <property type="entry name" value="ABC_transporter-like_ATP-bd"/>
</dbReference>
<dbReference type="InterPro" id="IPR027417">
    <property type="entry name" value="P-loop_NTPase"/>
</dbReference>
<dbReference type="Gene3D" id="3.40.50.300">
    <property type="entry name" value="P-loop containing nucleotide triphosphate hydrolases"/>
    <property type="match status" value="1"/>
</dbReference>
<dbReference type="NCBIfam" id="TIGR01189">
    <property type="entry name" value="ccmA"/>
    <property type="match status" value="1"/>
</dbReference>
<feature type="domain" description="ABC transporter" evidence="7">
    <location>
        <begin position="4"/>
        <end position="223"/>
    </location>
</feature>
<dbReference type="Pfam" id="PF00005">
    <property type="entry name" value="ABC_tran"/>
    <property type="match status" value="1"/>
</dbReference>
<evidence type="ECO:0000256" key="4">
    <source>
        <dbReference type="ARBA" id="ARBA00022840"/>
    </source>
</evidence>
<dbReference type="STRING" id="1867952.MTBPR1_40148"/>
<dbReference type="NCBIfam" id="NF010061">
    <property type="entry name" value="PRK13538.1"/>
    <property type="match status" value="1"/>
</dbReference>
<name>A0A1C3RIM7_9PROT</name>
<dbReference type="PANTHER" id="PTHR43499:SF1">
    <property type="entry name" value="ABC TRANSPORTER I FAMILY MEMBER 1"/>
    <property type="match status" value="1"/>
</dbReference>
<dbReference type="InterPro" id="IPR017871">
    <property type="entry name" value="ABC_transporter-like_CS"/>
</dbReference>
<dbReference type="GO" id="GO:0017004">
    <property type="term" value="P:cytochrome complex assembly"/>
    <property type="evidence" value="ECO:0007669"/>
    <property type="project" value="UniProtKB-KW"/>
</dbReference>
<keyword evidence="5" id="KW-1278">Translocase</keyword>
<keyword evidence="8" id="KW-0378">Hydrolase</keyword>
<keyword evidence="6" id="KW-0472">Membrane</keyword>
<evidence type="ECO:0000313" key="8">
    <source>
        <dbReference type="EMBL" id="SCA57125.1"/>
    </source>
</evidence>
<reference evidence="8 9" key="1">
    <citation type="submission" date="2016-07" db="EMBL/GenBank/DDBJ databases">
        <authorList>
            <person name="Lefevre C.T."/>
        </authorList>
    </citation>
    <scope>NUCLEOTIDE SEQUENCE [LARGE SCALE GENOMIC DNA]</scope>
    <source>
        <strain evidence="8">PR1</strain>
    </source>
</reference>
<dbReference type="OrthoDB" id="9800654at2"/>
<evidence type="ECO:0000256" key="5">
    <source>
        <dbReference type="ARBA" id="ARBA00022967"/>
    </source>
</evidence>
<evidence type="ECO:0000313" key="9">
    <source>
        <dbReference type="Proteomes" id="UP000231658"/>
    </source>
</evidence>
<dbReference type="RefSeq" id="WP_069189176.1">
    <property type="nucleotide sequence ID" value="NZ_FLYE01000034.1"/>
</dbReference>
<evidence type="ECO:0000259" key="7">
    <source>
        <dbReference type="PROSITE" id="PS50893"/>
    </source>
</evidence>
<evidence type="ECO:0000256" key="2">
    <source>
        <dbReference type="ARBA" id="ARBA00022741"/>
    </source>
</evidence>
<keyword evidence="1" id="KW-0813">Transport</keyword>
<keyword evidence="3" id="KW-0201">Cytochrome c-type biogenesis</keyword>
<accession>A0A1C3RIM7</accession>
<gene>
    <name evidence="8" type="primary">ccmA</name>
    <name evidence="8" type="ORF">MTBPR1_40148</name>
</gene>
<dbReference type="PROSITE" id="PS50893">
    <property type="entry name" value="ABC_TRANSPORTER_2"/>
    <property type="match status" value="1"/>
</dbReference>
<proteinExistence type="predicted"/>
<dbReference type="GO" id="GO:0005524">
    <property type="term" value="F:ATP binding"/>
    <property type="evidence" value="ECO:0007669"/>
    <property type="project" value="UniProtKB-KW"/>
</dbReference>
<dbReference type="PANTHER" id="PTHR43499">
    <property type="entry name" value="ABC TRANSPORTER I FAMILY MEMBER 1"/>
    <property type="match status" value="1"/>
</dbReference>
<sequence>MASFTGQDLVCIRGERLVFAKLDFTLESGGCLTLIGHNGAGKSSLLRMMAGLLSPASGVMSWEGEPVSQDMDEHRERLHYVGHHDAIKPVLSVEENLKFWAGLRSDASKAQANFKEALDIFSIGHLIDVPGRFLSAGQKRRANLARIIASKSPLWLLDEPTTALDKESIKKLEDVIEAHREKGGMVVLSTHSDMNIKDQQVLNVGDFTAARGHESASLLAEGI</sequence>
<organism evidence="8 9">
    <name type="scientific">Candidatus Terasakiella magnetica</name>
    <dbReference type="NCBI Taxonomy" id="1867952"/>
    <lineage>
        <taxon>Bacteria</taxon>
        <taxon>Pseudomonadati</taxon>
        <taxon>Pseudomonadota</taxon>
        <taxon>Alphaproteobacteria</taxon>
        <taxon>Rhodospirillales</taxon>
        <taxon>Terasakiellaceae</taxon>
        <taxon>Terasakiella</taxon>
    </lineage>
</organism>
<evidence type="ECO:0000256" key="3">
    <source>
        <dbReference type="ARBA" id="ARBA00022748"/>
    </source>
</evidence>
<dbReference type="EC" id="3.6.3.41" evidence="8"/>
<dbReference type="EMBL" id="FLYE01000034">
    <property type="protein sequence ID" value="SCA57125.1"/>
    <property type="molecule type" value="Genomic_DNA"/>
</dbReference>
<protein>
    <submittedName>
        <fullName evidence="8">Cytochrome c biogenesis ATP-binding export protein CcmA</fullName>
        <ecNumber evidence="8">3.6.3.41</ecNumber>
    </submittedName>
</protein>